<dbReference type="SUPFAM" id="SSF110997">
    <property type="entry name" value="Sporulation related repeat"/>
    <property type="match status" value="1"/>
</dbReference>
<reference evidence="3 4" key="1">
    <citation type="submission" date="2019-12" db="EMBL/GenBank/DDBJ databases">
        <title>Draft genome sequencing of Halomonas icarensis D1-1.</title>
        <authorList>
            <person name="Pandiyan K."/>
            <person name="Kushwaha P."/>
            <person name="Gowdham M."/>
            <person name="Chakdar H."/>
            <person name="Singh A."/>
            <person name="Kumar M."/>
            <person name="Saxena A.K."/>
        </authorList>
    </citation>
    <scope>NUCLEOTIDE SEQUENCE [LARGE SCALE GENOMIC DNA]</scope>
    <source>
        <strain evidence="3 4">D1-1</strain>
    </source>
</reference>
<dbReference type="GO" id="GO:0032506">
    <property type="term" value="P:cytokinetic process"/>
    <property type="evidence" value="ECO:0007669"/>
    <property type="project" value="TreeGrafter"/>
</dbReference>
<dbReference type="InterPro" id="IPR036680">
    <property type="entry name" value="SPOR-like_sf"/>
</dbReference>
<dbReference type="Proteomes" id="UP000448235">
    <property type="component" value="Unassembled WGS sequence"/>
</dbReference>
<accession>A0A7X4VWN9</accession>
<dbReference type="AlphaFoldDB" id="A0A7X4VWN9"/>
<name>A0A7X4VWN9_9GAMM</name>
<dbReference type="InterPro" id="IPR052521">
    <property type="entry name" value="Cell_div_SPOR-domain"/>
</dbReference>
<dbReference type="GO" id="GO:0042834">
    <property type="term" value="F:peptidoglycan binding"/>
    <property type="evidence" value="ECO:0007669"/>
    <property type="project" value="InterPro"/>
</dbReference>
<dbReference type="PROSITE" id="PS51724">
    <property type="entry name" value="SPOR"/>
    <property type="match status" value="1"/>
</dbReference>
<evidence type="ECO:0000256" key="1">
    <source>
        <dbReference type="SAM" id="MobiDB-lite"/>
    </source>
</evidence>
<dbReference type="InterPro" id="IPR007730">
    <property type="entry name" value="SPOR-like_dom"/>
</dbReference>
<keyword evidence="4" id="KW-1185">Reference proteome</keyword>
<protein>
    <recommendedName>
        <fullName evidence="2">SPOR domain-containing protein</fullName>
    </recommendedName>
</protein>
<dbReference type="GO" id="GO:0030428">
    <property type="term" value="C:cell septum"/>
    <property type="evidence" value="ECO:0007669"/>
    <property type="project" value="TreeGrafter"/>
</dbReference>
<gene>
    <name evidence="3" type="ORF">GRB80_02090</name>
</gene>
<evidence type="ECO:0000313" key="4">
    <source>
        <dbReference type="Proteomes" id="UP000448235"/>
    </source>
</evidence>
<dbReference type="PANTHER" id="PTHR38687:SF1">
    <property type="entry name" value="CELL DIVISION PROTEIN DEDD"/>
    <property type="match status" value="1"/>
</dbReference>
<dbReference type="Gene3D" id="3.30.70.1070">
    <property type="entry name" value="Sporulation related repeat"/>
    <property type="match status" value="1"/>
</dbReference>
<dbReference type="RefSeq" id="WP_161422391.1">
    <property type="nucleotide sequence ID" value="NZ_JARWMY010000014.1"/>
</dbReference>
<dbReference type="EMBL" id="WUTS01000001">
    <property type="protein sequence ID" value="NAW11631.1"/>
    <property type="molecule type" value="Genomic_DNA"/>
</dbReference>
<sequence>MKYGMRERLSGAVILIALAVIFVPMLFDDPAPRDGRPEPSISIEAPIEVERHDVPEPQPPASLSGDEASGVIPEPTPRLLPGDETRSSRIASTEATRQDMPSASEQTSDEPASAEPSSAKQSSTQEPADTATAVDPIAELARAADQRLAERSSSPGAAVAQGEWAVQVGSFGKPSNVERLLAQLRDEGFTAYSRPRGNDLTTVYVGPFATSEAGEQAVAEVKARVNLQGLLVRVKE</sequence>
<feature type="region of interest" description="Disordered" evidence="1">
    <location>
        <begin position="31"/>
        <end position="160"/>
    </location>
</feature>
<comment type="caution">
    <text evidence="3">The sequence shown here is derived from an EMBL/GenBank/DDBJ whole genome shotgun (WGS) entry which is preliminary data.</text>
</comment>
<feature type="domain" description="SPOR" evidence="2">
    <location>
        <begin position="158"/>
        <end position="234"/>
    </location>
</feature>
<proteinExistence type="predicted"/>
<feature type="compositionally biased region" description="Polar residues" evidence="1">
    <location>
        <begin position="88"/>
        <end position="106"/>
    </location>
</feature>
<dbReference type="Pfam" id="PF05036">
    <property type="entry name" value="SPOR"/>
    <property type="match status" value="1"/>
</dbReference>
<feature type="compositionally biased region" description="Low complexity" evidence="1">
    <location>
        <begin position="109"/>
        <end position="123"/>
    </location>
</feature>
<evidence type="ECO:0000259" key="2">
    <source>
        <dbReference type="PROSITE" id="PS51724"/>
    </source>
</evidence>
<dbReference type="GO" id="GO:0032153">
    <property type="term" value="C:cell division site"/>
    <property type="evidence" value="ECO:0007669"/>
    <property type="project" value="TreeGrafter"/>
</dbReference>
<evidence type="ECO:0000313" key="3">
    <source>
        <dbReference type="EMBL" id="NAW11631.1"/>
    </source>
</evidence>
<organism evidence="3 4">
    <name type="scientific">Halomonas icarae</name>
    <dbReference type="NCBI Taxonomy" id="2691040"/>
    <lineage>
        <taxon>Bacteria</taxon>
        <taxon>Pseudomonadati</taxon>
        <taxon>Pseudomonadota</taxon>
        <taxon>Gammaproteobacteria</taxon>
        <taxon>Oceanospirillales</taxon>
        <taxon>Halomonadaceae</taxon>
        <taxon>Halomonas</taxon>
    </lineage>
</organism>
<dbReference type="PANTHER" id="PTHR38687">
    <property type="entry name" value="CELL DIVISION PROTEIN DEDD-RELATED"/>
    <property type="match status" value="1"/>
</dbReference>